<dbReference type="STRING" id="1218173.BALCAV_0218185"/>
<comment type="caution">
    <text evidence="1">The sequence shown here is derived from an EMBL/GenBank/DDBJ whole genome shotgun (WGS) entry which is preliminary data.</text>
</comment>
<evidence type="ECO:0000313" key="3">
    <source>
        <dbReference type="Proteomes" id="UP000002754"/>
    </source>
</evidence>
<dbReference type="RefSeq" id="WP_003322384.1">
    <property type="nucleotide sequence ID" value="NZ_ALPT02000079.1"/>
</dbReference>
<protein>
    <submittedName>
        <fullName evidence="1">Uncharacterized protein</fullName>
    </submittedName>
</protein>
<keyword evidence="3" id="KW-1185">Reference proteome</keyword>
<sequence>MTTKPTILIVGTDHFDKSNVTDLLKTEQIDVFSNKRQNELLELMECLKGFAPTKVALEYDKGLQMRLSNDYQNYLSGKLQLTANERHQIGFRMAEAMEHKEIYAVDWNEDSVDVPDVFQYMMEHEPEVYKEFVTNGEKMMEEVNRFLAKHTIVEFLAWFNKDKRIAENHQMYIQLALVGEAGNPVGVNWVMKYWYYRNMLIYKNIIQLASEKEDRILVLYGAGHAYLLKQLLQESGLVHVELTNDYLEK</sequence>
<evidence type="ECO:0000313" key="1">
    <source>
        <dbReference type="EMBL" id="KGA96119.1"/>
    </source>
</evidence>
<evidence type="ECO:0000313" key="2">
    <source>
        <dbReference type="EMBL" id="THG92070.1"/>
    </source>
</evidence>
<proteinExistence type="predicted"/>
<dbReference type="AlphaFoldDB" id="A0A094WED8"/>
<dbReference type="EMBL" id="JALP01000022">
    <property type="protein sequence ID" value="THG92070.1"/>
    <property type="molecule type" value="Genomic_DNA"/>
</dbReference>
<organism evidence="1 3">
    <name type="scientific">Alkalihalobacillus alcalophilus ATCC 27647 = CGMCC 1.3604</name>
    <dbReference type="NCBI Taxonomy" id="1218173"/>
    <lineage>
        <taxon>Bacteria</taxon>
        <taxon>Bacillati</taxon>
        <taxon>Bacillota</taxon>
        <taxon>Bacilli</taxon>
        <taxon>Bacillales</taxon>
        <taxon>Bacillaceae</taxon>
        <taxon>Alkalihalobacillus</taxon>
    </lineage>
</organism>
<dbReference type="InterPro" id="IPR043749">
    <property type="entry name" value="DUF5694"/>
</dbReference>
<gene>
    <name evidence="2" type="ORF">AJ85_17440</name>
    <name evidence="1" type="ORF">BALCAV_0218185</name>
</gene>
<dbReference type="EMBL" id="ALPT02000079">
    <property type="protein sequence ID" value="KGA96119.1"/>
    <property type="molecule type" value="Genomic_DNA"/>
</dbReference>
<reference evidence="2 4" key="2">
    <citation type="submission" date="2014-01" db="EMBL/GenBank/DDBJ databases">
        <title>Draft genome sequencing of Bacillus alcalophilus CGMCC 1.3604.</title>
        <authorList>
            <person name="Yang J."/>
            <person name="Diao L."/>
            <person name="Yang S."/>
        </authorList>
    </citation>
    <scope>NUCLEOTIDE SEQUENCE [LARGE SCALE GENOMIC DNA]</scope>
    <source>
        <strain evidence="2 4">CGMCC 1.3604</strain>
    </source>
</reference>
<dbReference type="OrthoDB" id="2080342at2"/>
<name>A0A094WED8_ALKAL</name>
<dbReference type="eggNOG" id="ENOG5032SV6">
    <property type="taxonomic scope" value="Bacteria"/>
</dbReference>
<dbReference type="Proteomes" id="UP000002754">
    <property type="component" value="Unassembled WGS sequence"/>
</dbReference>
<dbReference type="Proteomes" id="UP000297014">
    <property type="component" value="Unassembled WGS sequence"/>
</dbReference>
<reference evidence="1 3" key="1">
    <citation type="journal article" date="2014" name="Genome Announc.">
        <title>Draft Genome Sequence of Bacillus alcalophilus AV1934, a Classic Alkaliphile Isolated from Human Feces in 1934.</title>
        <authorList>
            <person name="Attie O."/>
            <person name="Jayaprakash A."/>
            <person name="Shah H."/>
            <person name="Paulsen I.T."/>
            <person name="Morino M."/>
            <person name="Takahashi Y."/>
            <person name="Narumi I."/>
            <person name="Sachidanandam R."/>
            <person name="Satoh K."/>
            <person name="Ito M."/>
            <person name="Krulwich T.A."/>
        </authorList>
    </citation>
    <scope>NUCLEOTIDE SEQUENCE [LARGE SCALE GENOMIC DNA]</scope>
    <source>
        <strain evidence="1 3">AV1934</strain>
    </source>
</reference>
<accession>A0A094WED8</accession>
<dbReference type="Pfam" id="PF18950">
    <property type="entry name" value="DUF5694"/>
    <property type="match status" value="1"/>
</dbReference>
<evidence type="ECO:0000313" key="4">
    <source>
        <dbReference type="Proteomes" id="UP000297014"/>
    </source>
</evidence>